<dbReference type="PIRSF" id="PIRSF003113">
    <property type="entry name" value="BolA"/>
    <property type="match status" value="1"/>
</dbReference>
<proteinExistence type="inferred from homology"/>
<evidence type="ECO:0000313" key="3">
    <source>
        <dbReference type="EMBL" id="AWV91439.1"/>
    </source>
</evidence>
<dbReference type="Gene3D" id="3.30.300.90">
    <property type="entry name" value="BolA-like"/>
    <property type="match status" value="1"/>
</dbReference>
<dbReference type="EMBL" id="CP030032">
    <property type="protein sequence ID" value="AWV91439.1"/>
    <property type="molecule type" value="Genomic_DNA"/>
</dbReference>
<dbReference type="KEGG" id="bsed:DN745_13865"/>
<evidence type="ECO:0000256" key="1">
    <source>
        <dbReference type="ARBA" id="ARBA00005578"/>
    </source>
</evidence>
<dbReference type="PANTHER" id="PTHR46229:SF2">
    <property type="entry name" value="BOLA-LIKE PROTEIN 1"/>
    <property type="match status" value="1"/>
</dbReference>
<dbReference type="SUPFAM" id="SSF82657">
    <property type="entry name" value="BolA-like"/>
    <property type="match status" value="1"/>
</dbReference>
<accession>A0A2Z4FR06</accession>
<keyword evidence="4" id="KW-1185">Reference proteome</keyword>
<dbReference type="AlphaFoldDB" id="A0A2Z4FR06"/>
<dbReference type="InterPro" id="IPR050961">
    <property type="entry name" value="BolA/IbaG_stress_morph_reg"/>
</dbReference>
<reference evidence="3 4" key="1">
    <citation type="submission" date="2018-06" db="EMBL/GenBank/DDBJ databases">
        <title>Lujinxingia sediminis gen. nov. sp. nov., a new facultative anaerobic member of the class Deltaproteobacteria, and proposal of Lujinxingaceae fam. nov.</title>
        <authorList>
            <person name="Guo L.-Y."/>
            <person name="Li C.-M."/>
            <person name="Wang S."/>
            <person name="Du Z.-J."/>
        </authorList>
    </citation>
    <scope>NUCLEOTIDE SEQUENCE [LARGE SCALE GENOMIC DNA]</scope>
    <source>
        <strain evidence="3 4">FA350</strain>
    </source>
</reference>
<sequence>MMEPEEIVSKIQAAIADAQVRVVDLTGTRDHFEATVISPSFDGLMPIKRHRMVYAALAEEMKGPIHALALKTLTPDEWDAQ</sequence>
<gene>
    <name evidence="3" type="ORF">DN745_13865</name>
</gene>
<dbReference type="OrthoDB" id="9796738at2"/>
<dbReference type="InterPro" id="IPR002634">
    <property type="entry name" value="BolA"/>
</dbReference>
<dbReference type="Pfam" id="PF01722">
    <property type="entry name" value="BolA"/>
    <property type="match status" value="1"/>
</dbReference>
<dbReference type="InterPro" id="IPR036065">
    <property type="entry name" value="BolA-like_sf"/>
</dbReference>
<evidence type="ECO:0000256" key="2">
    <source>
        <dbReference type="RuleBase" id="RU003860"/>
    </source>
</evidence>
<protein>
    <submittedName>
        <fullName evidence="3">BolA family transcriptional regulator</fullName>
    </submittedName>
</protein>
<dbReference type="Proteomes" id="UP000249799">
    <property type="component" value="Chromosome"/>
</dbReference>
<evidence type="ECO:0000313" key="4">
    <source>
        <dbReference type="Proteomes" id="UP000249799"/>
    </source>
</evidence>
<comment type="similarity">
    <text evidence="1 2">Belongs to the BolA/IbaG family.</text>
</comment>
<name>A0A2Z4FR06_9DELT</name>
<organism evidence="3 4">
    <name type="scientific">Bradymonas sediminis</name>
    <dbReference type="NCBI Taxonomy" id="1548548"/>
    <lineage>
        <taxon>Bacteria</taxon>
        <taxon>Deltaproteobacteria</taxon>
        <taxon>Bradymonadales</taxon>
        <taxon>Bradymonadaceae</taxon>
        <taxon>Bradymonas</taxon>
    </lineage>
</organism>
<dbReference type="PANTHER" id="PTHR46229">
    <property type="entry name" value="BOLA TRANSCRIPTION REGULATOR"/>
    <property type="match status" value="1"/>
</dbReference>